<protein>
    <submittedName>
        <fullName evidence="2">PTS system mannose/fructose/sorbose family transporter subunit IID</fullName>
    </submittedName>
</protein>
<feature type="transmembrane region" description="Helical" evidence="1">
    <location>
        <begin position="149"/>
        <end position="169"/>
    </location>
</feature>
<dbReference type="GO" id="GO:0009401">
    <property type="term" value="P:phosphoenolpyruvate-dependent sugar phosphotransferase system"/>
    <property type="evidence" value="ECO:0007669"/>
    <property type="project" value="InterPro"/>
</dbReference>
<feature type="transmembrane region" description="Helical" evidence="1">
    <location>
        <begin position="233"/>
        <end position="254"/>
    </location>
</feature>
<reference evidence="2 3" key="1">
    <citation type="journal article" date="2013" name="PLoS ONE">
        <title>Lactobacillus paracasei comparative genomics: towards species pan-genome definition and exploitation of diversity.</title>
        <authorList>
            <person name="Smokvina T."/>
            <person name="Wels M."/>
            <person name="Polka J."/>
            <person name="Chervaux C."/>
            <person name="Brisse S."/>
            <person name="Boekhorst J."/>
            <person name="van Hylckama Vlieg J.E."/>
            <person name="Siezen R.J."/>
        </authorList>
    </citation>
    <scope>NUCLEOTIDE SEQUENCE [LARGE SCALE GENOMIC DNA]</scope>
    <source>
        <strain evidence="2 3">Lpl14</strain>
    </source>
</reference>
<dbReference type="InterPro" id="IPR050303">
    <property type="entry name" value="GatZ_KbaZ_carbometab"/>
</dbReference>
<feature type="transmembrane region" description="Helical" evidence="1">
    <location>
        <begin position="260"/>
        <end position="280"/>
    </location>
</feature>
<dbReference type="PROSITE" id="PS51108">
    <property type="entry name" value="PTS_EIID"/>
    <property type="match status" value="1"/>
</dbReference>
<evidence type="ECO:0000313" key="2">
    <source>
        <dbReference type="EMBL" id="EPC66598.1"/>
    </source>
</evidence>
<dbReference type="Proteomes" id="UP000014285">
    <property type="component" value="Unassembled WGS sequence"/>
</dbReference>
<dbReference type="RefSeq" id="WP_016370041.1">
    <property type="nucleotide sequence ID" value="NZ_ANKB01000006.1"/>
</dbReference>
<dbReference type="Pfam" id="PF03613">
    <property type="entry name" value="EIID-AGA"/>
    <property type="match status" value="1"/>
</dbReference>
<proteinExistence type="predicted"/>
<accession>A0A829GZI0</accession>
<keyword evidence="1" id="KW-0812">Transmembrane</keyword>
<feature type="transmembrane region" description="Helical" evidence="1">
    <location>
        <begin position="189"/>
        <end position="213"/>
    </location>
</feature>
<dbReference type="PANTHER" id="PTHR32502">
    <property type="entry name" value="N-ACETYLGALACTOSAMINE PERMEASE II COMPONENT-RELATED"/>
    <property type="match status" value="1"/>
</dbReference>
<sequence>MRNNKKTDRQQPIKLTKKDVAKANWRWNFFALSSQNYERMQGGGFAHSMSGAIEKLYPEDTKNRAAALKRSLTFFNTEPQLGSIIPGITLALEEAKANTQDFDEDIITSTKNALMGPFAGIGDSILVGTLNPILLSIGIGLSSKDGSPIGPLLFLISWMTIVVTMKYYLFKRGYTMGLDAVKVLTNERLKNMITTGLTMVGLIVIGGVACTTIKAPIIWKFTSGKMIINIQKIFDGIMPNLLPLGVALVSYYLVDKRNWGTTKLMVALLLFAAIMVALGVM</sequence>
<dbReference type="EMBL" id="ANKB01000006">
    <property type="protein sequence ID" value="EPC66598.1"/>
    <property type="molecule type" value="Genomic_DNA"/>
</dbReference>
<dbReference type="PANTHER" id="PTHR32502:SF23">
    <property type="entry name" value="TRANSPORT PROTEIN, PTS SYSTEM"/>
    <property type="match status" value="1"/>
</dbReference>
<evidence type="ECO:0000256" key="1">
    <source>
        <dbReference type="SAM" id="Phobius"/>
    </source>
</evidence>
<keyword evidence="1" id="KW-0472">Membrane</keyword>
<comment type="caution">
    <text evidence="2">The sequence shown here is derived from an EMBL/GenBank/DDBJ whole genome shotgun (WGS) entry which is preliminary data.</text>
</comment>
<keyword evidence="1" id="KW-1133">Transmembrane helix</keyword>
<dbReference type="GO" id="GO:0005886">
    <property type="term" value="C:plasma membrane"/>
    <property type="evidence" value="ECO:0007669"/>
    <property type="project" value="TreeGrafter"/>
</dbReference>
<dbReference type="InterPro" id="IPR004704">
    <property type="entry name" value="PTS_IID_man"/>
</dbReference>
<evidence type="ECO:0000313" key="3">
    <source>
        <dbReference type="Proteomes" id="UP000014285"/>
    </source>
</evidence>
<organism evidence="2 3">
    <name type="scientific">Lacticaseibacillus paracasei subsp. tolerans Lpl14</name>
    <dbReference type="NCBI Taxonomy" id="1256229"/>
    <lineage>
        <taxon>Bacteria</taxon>
        <taxon>Bacillati</taxon>
        <taxon>Bacillota</taxon>
        <taxon>Bacilli</taxon>
        <taxon>Lactobacillales</taxon>
        <taxon>Lactobacillaceae</taxon>
        <taxon>Lacticaseibacillus</taxon>
    </lineage>
</organism>
<name>A0A829GZI0_LACPA</name>
<dbReference type="AlphaFoldDB" id="A0A829GZI0"/>
<gene>
    <name evidence="2" type="ORF">Lpl14_02661</name>
</gene>